<evidence type="ECO:0000259" key="2">
    <source>
        <dbReference type="Pfam" id="PF02374"/>
    </source>
</evidence>
<dbReference type="Gene3D" id="3.40.50.300">
    <property type="entry name" value="P-loop containing nucleotide triphosphate hydrolases"/>
    <property type="match status" value="1"/>
</dbReference>
<feature type="domain" description="ArsA/GET3 Anion-transporting ATPase-like" evidence="2">
    <location>
        <begin position="17"/>
        <end position="323"/>
    </location>
</feature>
<protein>
    <submittedName>
        <fullName evidence="3">ATPase GET3</fullName>
    </submittedName>
</protein>
<dbReference type="InterPro" id="IPR025723">
    <property type="entry name" value="ArsA/GET3_ATPase-like"/>
</dbReference>
<proteinExistence type="inferred from homology"/>
<dbReference type="SUPFAM" id="SSF52540">
    <property type="entry name" value="P-loop containing nucleoside triphosphate hydrolases"/>
    <property type="match status" value="1"/>
</dbReference>
<gene>
    <name evidence="3" type="ORF">ADUPG1_008218</name>
</gene>
<accession>A0ABQ5KR55</accession>
<evidence type="ECO:0000313" key="4">
    <source>
        <dbReference type="Proteomes" id="UP001057375"/>
    </source>
</evidence>
<dbReference type="CDD" id="cd02035">
    <property type="entry name" value="ArsA"/>
    <property type="match status" value="1"/>
</dbReference>
<evidence type="ECO:0000313" key="3">
    <source>
        <dbReference type="EMBL" id="GKT34961.1"/>
    </source>
</evidence>
<dbReference type="PANTHER" id="PTHR10803:SF3">
    <property type="entry name" value="ATPASE GET3"/>
    <property type="match status" value="1"/>
</dbReference>
<dbReference type="NCBIfam" id="TIGR00345">
    <property type="entry name" value="GET3_arsA_TRC40"/>
    <property type="match status" value="1"/>
</dbReference>
<keyword evidence="4" id="KW-1185">Reference proteome</keyword>
<sequence length="339" mass="37877">MEYERSLKNIFQQKTLKWVFVGGKGGVGKTSCSSSIAVRLASVRSSVLLVSTDPAHNLCDAFKQKFGNDPILIKGFTNLFGMESSANEAYLSQLKGSTMKEDSDSPIGGAVAGALSFMIEQGAIPGLDELVSFGKLLEIAKDLETDCIVVDLPPTGHALRFLSLPDTCLQLMTFISSIKDKSSAFLTPLLSIIGKDVSIDSVFEKIEDFLVPVRNMVTEMKNPDICTFICVCIPEYLSVYETERLVQELLKRGIDTHNIILNQVLDVSPMSSCESCIARHRMQRKYIRRAEMLYGDDFHLTLMPLQKEEIRGVKLLKQFGDLLETKHIFSWEKTKEEEE</sequence>
<dbReference type="InterPro" id="IPR016300">
    <property type="entry name" value="ATPase_ArsA/GET3"/>
</dbReference>
<comment type="similarity">
    <text evidence="1">Belongs to the arsA ATPase family.</text>
</comment>
<dbReference type="InterPro" id="IPR027417">
    <property type="entry name" value="P-loop_NTPase"/>
</dbReference>
<organism evidence="3 4">
    <name type="scientific">Aduncisulcus paluster</name>
    <dbReference type="NCBI Taxonomy" id="2918883"/>
    <lineage>
        <taxon>Eukaryota</taxon>
        <taxon>Metamonada</taxon>
        <taxon>Carpediemonas-like organisms</taxon>
        <taxon>Aduncisulcus</taxon>
    </lineage>
</organism>
<dbReference type="EMBL" id="BQXS01010892">
    <property type="protein sequence ID" value="GKT34961.1"/>
    <property type="molecule type" value="Genomic_DNA"/>
</dbReference>
<dbReference type="PANTHER" id="PTHR10803">
    <property type="entry name" value="ARSENICAL PUMP-DRIVING ATPASE ARSENITE-TRANSLOCATING ATPASE"/>
    <property type="match status" value="1"/>
</dbReference>
<dbReference type="Proteomes" id="UP001057375">
    <property type="component" value="Unassembled WGS sequence"/>
</dbReference>
<reference evidence="3" key="1">
    <citation type="submission" date="2022-03" db="EMBL/GenBank/DDBJ databases">
        <title>Draft genome sequence of Aduncisulcus paluster, a free-living microaerophilic Fornicata.</title>
        <authorList>
            <person name="Yuyama I."/>
            <person name="Kume K."/>
            <person name="Tamura T."/>
            <person name="Inagaki Y."/>
            <person name="Hashimoto T."/>
        </authorList>
    </citation>
    <scope>NUCLEOTIDE SEQUENCE</scope>
    <source>
        <strain evidence="3">NY0171</strain>
    </source>
</reference>
<comment type="caution">
    <text evidence="3">The sequence shown here is derived from an EMBL/GenBank/DDBJ whole genome shotgun (WGS) entry which is preliminary data.</text>
</comment>
<dbReference type="Pfam" id="PF02374">
    <property type="entry name" value="ArsA_ATPase"/>
    <property type="match status" value="1"/>
</dbReference>
<name>A0ABQ5KR55_9EUKA</name>
<evidence type="ECO:0000256" key="1">
    <source>
        <dbReference type="ARBA" id="ARBA00011040"/>
    </source>
</evidence>